<dbReference type="EMBL" id="CP001821">
    <property type="protein sequence ID" value="ACZ31710.1"/>
    <property type="molecule type" value="Genomic_DNA"/>
</dbReference>
<accession>D1BXR9</accession>
<dbReference type="AlphaFoldDB" id="D1BXR9"/>
<evidence type="ECO:0000256" key="2">
    <source>
        <dbReference type="SAM" id="Phobius"/>
    </source>
</evidence>
<feature type="transmembrane region" description="Helical" evidence="2">
    <location>
        <begin position="170"/>
        <end position="191"/>
    </location>
</feature>
<proteinExistence type="predicted"/>
<organism evidence="3 4">
    <name type="scientific">Xylanimonas cellulosilytica (strain DSM 15894 / JCM 12276 / CECT 5975 / KCTC 9989 / LMG 20990 / NBRC 107835 / XIL07)</name>
    <dbReference type="NCBI Taxonomy" id="446471"/>
    <lineage>
        <taxon>Bacteria</taxon>
        <taxon>Bacillati</taxon>
        <taxon>Actinomycetota</taxon>
        <taxon>Actinomycetes</taxon>
        <taxon>Micrococcales</taxon>
        <taxon>Promicromonosporaceae</taxon>
        <taxon>Xylanimonas</taxon>
    </lineage>
</organism>
<feature type="region of interest" description="Disordered" evidence="1">
    <location>
        <begin position="197"/>
        <end position="247"/>
    </location>
</feature>
<sequence>MELQDVLRSLWRRWYIVVVGLIAAAGAAFGLLTVIPPTYSQVSTSFMAPGKGSVEPGDNPLLYLGGLTQQRDLVVRAVQADSVREPILETHPGADFAVTPDFSVSGPVVMVTATGQTPAATTAILDAATAAVAKQLEDLQIEVGTPATARTTIYNVPIDSEPKIVRKQQLQLTVVGTGGVLLLALFLAVLIDGRSQARVRRKQTTEPEDPVTDDHVLEAPRPQGTISAPPTTMISAVHIGPASGPPRRRELQAVLHHTEAAGQGVSNGHDEAGRANAETFFQRRSAGSV</sequence>
<dbReference type="OrthoDB" id="3695950at2"/>
<keyword evidence="4" id="KW-1185">Reference proteome</keyword>
<reference evidence="4" key="1">
    <citation type="submission" date="2009-11" db="EMBL/GenBank/DDBJ databases">
        <title>The complete chromosome of Xylanimonas cellulosilytica DSM 15894.</title>
        <authorList>
            <consortium name="US DOE Joint Genome Institute (JGI-PGF)"/>
            <person name="Lucas S."/>
            <person name="Copeland A."/>
            <person name="Lapidus A."/>
            <person name="Glavina del Rio T."/>
            <person name="Dalin E."/>
            <person name="Tice H."/>
            <person name="Bruce D."/>
            <person name="Goodwin L."/>
            <person name="Pitluck S."/>
            <person name="Kyrpides N."/>
            <person name="Mavromatis K."/>
            <person name="Ivanova N."/>
            <person name="Mikhailova N."/>
            <person name="Foster B."/>
            <person name="Clum A."/>
            <person name="Brettin T."/>
            <person name="Detter J.C."/>
            <person name="Han C."/>
            <person name="Larimer F."/>
            <person name="Land M."/>
            <person name="Hauser L."/>
            <person name="Markowitz V."/>
            <person name="Cheng J.F."/>
            <person name="Hugenholtz P."/>
            <person name="Woyke T."/>
            <person name="Wu D."/>
            <person name="Gehrich-Schroeter G."/>
            <person name="Schneider S."/>
            <person name="Pukall S.R."/>
            <person name="Klenk H.P."/>
            <person name="Eisen J.A."/>
        </authorList>
    </citation>
    <scope>NUCLEOTIDE SEQUENCE [LARGE SCALE GENOMIC DNA]</scope>
    <source>
        <strain evidence="4">DSM 15894 / CECT 5975 / LMG 20990 / XIL07</strain>
    </source>
</reference>
<dbReference type="eggNOG" id="COG3206">
    <property type="taxonomic scope" value="Bacteria"/>
</dbReference>
<name>D1BXR9_XYLCX</name>
<evidence type="ECO:0000313" key="3">
    <source>
        <dbReference type="EMBL" id="ACZ31710.1"/>
    </source>
</evidence>
<feature type="transmembrane region" description="Helical" evidence="2">
    <location>
        <begin position="14"/>
        <end position="35"/>
    </location>
</feature>
<dbReference type="RefSeq" id="WP_012879452.1">
    <property type="nucleotide sequence ID" value="NC_013530.1"/>
</dbReference>
<dbReference type="Proteomes" id="UP000002255">
    <property type="component" value="Chromosome"/>
</dbReference>
<dbReference type="STRING" id="446471.Xcel_2696"/>
<evidence type="ECO:0000256" key="1">
    <source>
        <dbReference type="SAM" id="MobiDB-lite"/>
    </source>
</evidence>
<dbReference type="HOGENOM" id="CLU_962947_0_0_11"/>
<keyword evidence="2" id="KW-1133">Transmembrane helix</keyword>
<gene>
    <name evidence="3" type="ordered locus">Xcel_2696</name>
</gene>
<reference evidence="3 4" key="2">
    <citation type="journal article" date="2010" name="Stand. Genomic Sci.">
        <title>Complete genome sequence of Xylanimonas cellulosilytica type strain (XIL07).</title>
        <authorList>
            <person name="Foster B."/>
            <person name="Pukall R."/>
            <person name="Abt B."/>
            <person name="Nolan M."/>
            <person name="Glavina Del Rio T."/>
            <person name="Chen F."/>
            <person name="Lucas S."/>
            <person name="Tice H."/>
            <person name="Pitluck S."/>
            <person name="Cheng J.-F."/>
            <person name="Chertkov O."/>
            <person name="Brettin T."/>
            <person name="Han C."/>
            <person name="Detter J.C."/>
            <person name="Bruce D."/>
            <person name="Goodwin L."/>
            <person name="Ivanova N."/>
            <person name="Mavromatis K."/>
            <person name="Pati A."/>
            <person name="Mikhailova N."/>
            <person name="Chen A."/>
            <person name="Palaniappan K."/>
            <person name="Land M."/>
            <person name="Hauser L."/>
            <person name="Chang Y.-J."/>
            <person name="Jeffries C.D."/>
            <person name="Chain P."/>
            <person name="Rohde M."/>
            <person name="Goeker M."/>
            <person name="Bristow J."/>
            <person name="Eisen J.A."/>
            <person name="Markowitz V."/>
            <person name="Hugenholtz P."/>
            <person name="Kyrpides N.C."/>
            <person name="Klenk H.-P."/>
            <person name="Lapidus A."/>
        </authorList>
    </citation>
    <scope>NUCLEOTIDE SEQUENCE [LARGE SCALE GENOMIC DNA]</scope>
    <source>
        <strain evidence="4">DSM 15894 / CECT 5975 / LMG 20990 / XIL07</strain>
    </source>
</reference>
<dbReference type="KEGG" id="xce:Xcel_2696"/>
<keyword evidence="2" id="KW-0812">Transmembrane</keyword>
<protein>
    <submittedName>
        <fullName evidence="3">Lipopolysaccharide biosynthesis protein</fullName>
    </submittedName>
</protein>
<feature type="compositionally biased region" description="Polar residues" evidence="1">
    <location>
        <begin position="224"/>
        <end position="234"/>
    </location>
</feature>
<keyword evidence="2" id="KW-0472">Membrane</keyword>
<evidence type="ECO:0000313" key="4">
    <source>
        <dbReference type="Proteomes" id="UP000002255"/>
    </source>
</evidence>